<dbReference type="Pfam" id="PF13688">
    <property type="entry name" value="Reprolysin_5"/>
    <property type="match status" value="1"/>
</dbReference>
<evidence type="ECO:0000313" key="2">
    <source>
        <dbReference type="EMBL" id="UXI67054.1"/>
    </source>
</evidence>
<dbReference type="GO" id="GO:0008237">
    <property type="term" value="F:metallopeptidase activity"/>
    <property type="evidence" value="ECO:0007669"/>
    <property type="project" value="UniProtKB-KW"/>
</dbReference>
<feature type="chain" id="PRO_5047194328" evidence="1">
    <location>
        <begin position="23"/>
        <end position="417"/>
    </location>
</feature>
<proteinExistence type="predicted"/>
<dbReference type="RefSeq" id="WP_261694030.1">
    <property type="nucleotide sequence ID" value="NZ_CP104694.1"/>
</dbReference>
<accession>A0ABY6BAG7</accession>
<dbReference type="EMBL" id="CP104694">
    <property type="protein sequence ID" value="UXI67054.1"/>
    <property type="molecule type" value="Genomic_DNA"/>
</dbReference>
<keyword evidence="2" id="KW-0645">Protease</keyword>
<keyword evidence="3" id="KW-1185">Reference proteome</keyword>
<dbReference type="Proteomes" id="UP001064632">
    <property type="component" value="Chromosome"/>
</dbReference>
<evidence type="ECO:0000256" key="1">
    <source>
        <dbReference type="SAM" id="SignalP"/>
    </source>
</evidence>
<sequence length="417" mass="45514">MKRSFLWGVAGLGVFAAGSATAADYPLFSPAPLAYRAASSDPAYASLARHAASQAMDVVTARAEAVDASAQSLPINLNLAGKVGLTALQTKAYKTDDGALVWQGIIPDPTQRRPFNAREIPDDPLNSVMLVRNGDKLTGNIRVQGQLYKVRPLFDGRHVIVEVDESRSPPDHPAEDYKQLLAEAAPPPESDTTSRATQDITTIRVMVNYTTGVSNRVADVPGLINLAIAEANQGYINSDVQIRLQLAARSRVSYRESGSFGTDLNRYRDTDDDYMDSIHGLRNEYDADVGVLLINNDESCGKAAAIGATARTAFAVAHWDCATGYYSFAHEIGHLQSARHDPGTDSSNTPYSYGHGYRDPAGNWRTIMAYDCDDHCRRLNFWSNPNRTYNGKPMGTATRSDNHRVLNNTRNTVAGFR</sequence>
<protein>
    <submittedName>
        <fullName evidence="2">Zinc-dependent metalloprotease</fullName>
    </submittedName>
</protein>
<dbReference type="Gene3D" id="3.40.390.10">
    <property type="entry name" value="Collagenase (Catalytic Domain)"/>
    <property type="match status" value="1"/>
</dbReference>
<dbReference type="InterPro" id="IPR024079">
    <property type="entry name" value="MetalloPept_cat_dom_sf"/>
</dbReference>
<reference evidence="2" key="1">
    <citation type="submission" date="2022-09" db="EMBL/GenBank/DDBJ databases">
        <title>Tahibacter sp. nov., isolated from a fresh water.</title>
        <authorList>
            <person name="Baek J.H."/>
            <person name="Lee J.K."/>
            <person name="Kim J.M."/>
            <person name="Jeon C.O."/>
        </authorList>
    </citation>
    <scope>NUCLEOTIDE SEQUENCE</scope>
    <source>
        <strain evidence="2">W38</strain>
    </source>
</reference>
<keyword evidence="1" id="KW-0732">Signal</keyword>
<name>A0ABY6BAG7_9GAMM</name>
<keyword evidence="2" id="KW-0482">Metalloprotease</keyword>
<keyword evidence="2" id="KW-0378">Hydrolase</keyword>
<dbReference type="SUPFAM" id="SSF55486">
    <property type="entry name" value="Metalloproteases ('zincins'), catalytic domain"/>
    <property type="match status" value="1"/>
</dbReference>
<evidence type="ECO:0000313" key="3">
    <source>
        <dbReference type="Proteomes" id="UP001064632"/>
    </source>
</evidence>
<gene>
    <name evidence="2" type="ORF">N4264_20215</name>
</gene>
<feature type="signal peptide" evidence="1">
    <location>
        <begin position="1"/>
        <end position="22"/>
    </location>
</feature>
<organism evidence="2 3">
    <name type="scientific">Tahibacter amnicola</name>
    <dbReference type="NCBI Taxonomy" id="2976241"/>
    <lineage>
        <taxon>Bacteria</taxon>
        <taxon>Pseudomonadati</taxon>
        <taxon>Pseudomonadota</taxon>
        <taxon>Gammaproteobacteria</taxon>
        <taxon>Lysobacterales</taxon>
        <taxon>Rhodanobacteraceae</taxon>
        <taxon>Tahibacter</taxon>
    </lineage>
</organism>